<feature type="domain" description="Sialidase" evidence="2">
    <location>
        <begin position="115"/>
        <end position="360"/>
    </location>
</feature>
<dbReference type="Pfam" id="PF13088">
    <property type="entry name" value="BNR_2"/>
    <property type="match status" value="1"/>
</dbReference>
<dbReference type="OrthoDB" id="41724at2"/>
<dbReference type="SUPFAM" id="SSF50939">
    <property type="entry name" value="Sialidases"/>
    <property type="match status" value="1"/>
</dbReference>
<dbReference type="RefSeq" id="WP_069112752.1">
    <property type="nucleotide sequence ID" value="NZ_FNUC01000003.1"/>
</dbReference>
<sequence length="386" mass="40314">MTTLTSEWAVTGSGVVVDAVPAMFPGLTWAGDELLASYSTVPDGWPGGTVGVVRSGDGGRSWSPPHTVAEPADGLDAVLNAVGMTTLRDGTVLLPYNGVRWTPGEGVGGRVISLHLLRSADGGRTWTGGAPIDLGFHGPCVYGRLMELPGGRLLWPVWGQRTVAERWRSVLLESADGGHTWSVGATIGYDPDARLAGAYATPAEGGLGADGNPDVARTADPDFRPHSPIDGFTETTVVPTGDGRLLAVLRQQGVGGDDTMQLFGSESADDGATWTTPALIGFAGMSPLLHRAADGAILLATRRFAPEGGPTPAGVEVRVSQDGGRSWSAPLPLRDPHGYQHTAEYQCGYPAMADLADGSVLTVFYSYAPGRGRFLAWNTLRLGGTR</sequence>
<dbReference type="InterPro" id="IPR011040">
    <property type="entry name" value="Sialidase"/>
</dbReference>
<keyword evidence="4" id="KW-1185">Reference proteome</keyword>
<feature type="compositionally biased region" description="Basic and acidic residues" evidence="1">
    <location>
        <begin position="217"/>
        <end position="227"/>
    </location>
</feature>
<dbReference type="InterPro" id="IPR036278">
    <property type="entry name" value="Sialidase_sf"/>
</dbReference>
<gene>
    <name evidence="3" type="ORF">SAMN04488561_2293</name>
</gene>
<evidence type="ECO:0000313" key="4">
    <source>
        <dbReference type="Proteomes" id="UP000181980"/>
    </source>
</evidence>
<dbReference type="STRING" id="561176.SAMN04488561_2293"/>
<accession>A0A1H5KWS1</accession>
<dbReference type="CDD" id="cd15482">
    <property type="entry name" value="Sialidase_non-viral"/>
    <property type="match status" value="1"/>
</dbReference>
<feature type="region of interest" description="Disordered" evidence="1">
    <location>
        <begin position="203"/>
        <end position="232"/>
    </location>
</feature>
<reference evidence="4" key="1">
    <citation type="submission" date="2016-10" db="EMBL/GenBank/DDBJ databases">
        <authorList>
            <person name="Varghese N."/>
            <person name="Submissions S."/>
        </authorList>
    </citation>
    <scope>NUCLEOTIDE SEQUENCE [LARGE SCALE GENOMIC DNA]</scope>
    <source>
        <strain evidence="4">DSM 45237</strain>
    </source>
</reference>
<dbReference type="PANTHER" id="PTHR43752:SF2">
    <property type="entry name" value="BNR_ASP-BOX REPEAT FAMILY PROTEIN"/>
    <property type="match status" value="1"/>
</dbReference>
<dbReference type="Proteomes" id="UP000181980">
    <property type="component" value="Unassembled WGS sequence"/>
</dbReference>
<evidence type="ECO:0000259" key="2">
    <source>
        <dbReference type="Pfam" id="PF13088"/>
    </source>
</evidence>
<dbReference type="PANTHER" id="PTHR43752">
    <property type="entry name" value="BNR/ASP-BOX REPEAT FAMILY PROTEIN"/>
    <property type="match status" value="1"/>
</dbReference>
<dbReference type="Gene3D" id="2.120.10.10">
    <property type="match status" value="2"/>
</dbReference>
<dbReference type="EMBL" id="FNUC01000003">
    <property type="protein sequence ID" value="SEE69265.1"/>
    <property type="molecule type" value="Genomic_DNA"/>
</dbReference>
<organism evidence="3 4">
    <name type="scientific">Jiangella alba</name>
    <dbReference type="NCBI Taxonomy" id="561176"/>
    <lineage>
        <taxon>Bacteria</taxon>
        <taxon>Bacillati</taxon>
        <taxon>Actinomycetota</taxon>
        <taxon>Actinomycetes</taxon>
        <taxon>Jiangellales</taxon>
        <taxon>Jiangellaceae</taxon>
        <taxon>Jiangella</taxon>
    </lineage>
</organism>
<evidence type="ECO:0000256" key="1">
    <source>
        <dbReference type="SAM" id="MobiDB-lite"/>
    </source>
</evidence>
<protein>
    <submittedName>
        <fullName evidence="3">BNR repeat-like domain-containing protein</fullName>
    </submittedName>
</protein>
<evidence type="ECO:0000313" key="3">
    <source>
        <dbReference type="EMBL" id="SEE69265.1"/>
    </source>
</evidence>
<dbReference type="AlphaFoldDB" id="A0A1H5KWS1"/>
<name>A0A1H5KWS1_9ACTN</name>
<proteinExistence type="predicted"/>